<gene>
    <name evidence="12" type="ORF">CHIRRI_LOCUS13706</name>
</gene>
<dbReference type="PANTHER" id="PTHR11475">
    <property type="entry name" value="OXIDASE/PEROXIDASE"/>
    <property type="match status" value="1"/>
</dbReference>
<dbReference type="OrthoDB" id="823504at2759"/>
<evidence type="ECO:0000313" key="12">
    <source>
        <dbReference type="EMBL" id="CAG9810894.1"/>
    </source>
</evidence>
<name>A0A9N9WYN9_9DIPT</name>
<organism evidence="12 13">
    <name type="scientific">Chironomus riparius</name>
    <dbReference type="NCBI Taxonomy" id="315576"/>
    <lineage>
        <taxon>Eukaryota</taxon>
        <taxon>Metazoa</taxon>
        <taxon>Ecdysozoa</taxon>
        <taxon>Arthropoda</taxon>
        <taxon>Hexapoda</taxon>
        <taxon>Insecta</taxon>
        <taxon>Pterygota</taxon>
        <taxon>Neoptera</taxon>
        <taxon>Endopterygota</taxon>
        <taxon>Diptera</taxon>
        <taxon>Nematocera</taxon>
        <taxon>Chironomoidea</taxon>
        <taxon>Chironomidae</taxon>
        <taxon>Chironominae</taxon>
        <taxon>Chironomus</taxon>
    </lineage>
</organism>
<dbReference type="InterPro" id="IPR010255">
    <property type="entry name" value="Haem_peroxidase_sf"/>
</dbReference>
<evidence type="ECO:0000256" key="1">
    <source>
        <dbReference type="ARBA" id="ARBA00004613"/>
    </source>
</evidence>
<evidence type="ECO:0008006" key="14">
    <source>
        <dbReference type="Google" id="ProtNLM"/>
    </source>
</evidence>
<evidence type="ECO:0000256" key="11">
    <source>
        <dbReference type="SAM" id="Phobius"/>
    </source>
</evidence>
<evidence type="ECO:0000256" key="4">
    <source>
        <dbReference type="ARBA" id="ARBA00022617"/>
    </source>
</evidence>
<keyword evidence="6" id="KW-0732">Signal</keyword>
<dbReference type="EMBL" id="OU895880">
    <property type="protein sequence ID" value="CAG9810894.1"/>
    <property type="molecule type" value="Genomic_DNA"/>
</dbReference>
<keyword evidence="9" id="KW-1015">Disulfide bond</keyword>
<dbReference type="InterPro" id="IPR019791">
    <property type="entry name" value="Haem_peroxidase_animal"/>
</dbReference>
<feature type="binding site" description="axial binding residue" evidence="10">
    <location>
        <position position="402"/>
    </location>
    <ligand>
        <name>heme b</name>
        <dbReference type="ChEBI" id="CHEBI:60344"/>
    </ligand>
    <ligandPart>
        <name>Fe</name>
        <dbReference type="ChEBI" id="CHEBI:18248"/>
    </ligandPart>
</feature>
<keyword evidence="5 10" id="KW-0479">Metal-binding</keyword>
<evidence type="ECO:0000256" key="7">
    <source>
        <dbReference type="ARBA" id="ARBA00023002"/>
    </source>
</evidence>
<evidence type="ECO:0000256" key="10">
    <source>
        <dbReference type="PIRSR" id="PIRSR619791-2"/>
    </source>
</evidence>
<keyword evidence="11" id="KW-0472">Membrane</keyword>
<dbReference type="PANTHER" id="PTHR11475:SF86">
    <property type="entry name" value="PEROXIDASE"/>
    <property type="match status" value="1"/>
</dbReference>
<evidence type="ECO:0000256" key="5">
    <source>
        <dbReference type="ARBA" id="ARBA00022723"/>
    </source>
</evidence>
<dbReference type="GO" id="GO:0006979">
    <property type="term" value="P:response to oxidative stress"/>
    <property type="evidence" value="ECO:0007669"/>
    <property type="project" value="InterPro"/>
</dbReference>
<evidence type="ECO:0000256" key="3">
    <source>
        <dbReference type="ARBA" id="ARBA00022559"/>
    </source>
</evidence>
<dbReference type="SUPFAM" id="SSF48113">
    <property type="entry name" value="Heme-dependent peroxidases"/>
    <property type="match status" value="1"/>
</dbReference>
<evidence type="ECO:0000256" key="9">
    <source>
        <dbReference type="ARBA" id="ARBA00023157"/>
    </source>
</evidence>
<protein>
    <recommendedName>
        <fullName evidence="14">Peroxidase</fullName>
    </recommendedName>
</protein>
<evidence type="ECO:0000256" key="6">
    <source>
        <dbReference type="ARBA" id="ARBA00022729"/>
    </source>
</evidence>
<keyword evidence="7" id="KW-0560">Oxidoreductase</keyword>
<keyword evidence="11" id="KW-1133">Transmembrane helix</keyword>
<evidence type="ECO:0000256" key="8">
    <source>
        <dbReference type="ARBA" id="ARBA00023004"/>
    </source>
</evidence>
<accession>A0A9N9WYN9</accession>
<dbReference type="PRINTS" id="PR00457">
    <property type="entry name" value="ANPEROXIDASE"/>
</dbReference>
<keyword evidence="11" id="KW-0812">Transmembrane</keyword>
<dbReference type="Pfam" id="PF03098">
    <property type="entry name" value="An_peroxidase"/>
    <property type="match status" value="1"/>
</dbReference>
<dbReference type="CDD" id="cd09823">
    <property type="entry name" value="peroxinectin_like"/>
    <property type="match status" value="1"/>
</dbReference>
<dbReference type="GO" id="GO:0005576">
    <property type="term" value="C:extracellular region"/>
    <property type="evidence" value="ECO:0007669"/>
    <property type="project" value="UniProtKB-SubCell"/>
</dbReference>
<proteinExistence type="predicted"/>
<keyword evidence="3" id="KW-0575">Peroxidase</keyword>
<dbReference type="AlphaFoldDB" id="A0A9N9WYN9"/>
<dbReference type="GO" id="GO:0046872">
    <property type="term" value="F:metal ion binding"/>
    <property type="evidence" value="ECO:0007669"/>
    <property type="project" value="UniProtKB-KW"/>
</dbReference>
<keyword evidence="8 10" id="KW-0408">Iron</keyword>
<keyword evidence="4 10" id="KW-0349">Heme</keyword>
<sequence>MKEKSEKSTKKLENGNLTKASIILCVAAVVLAGGPAFYISYMSAALREKICTFQHSSPICTPSPYRTYDGSCNNLQNPLAGTANSFYGRILPALYGDGVSTLQKSVTGHQLASPRKISKAIFGEVSVPDPVYSIAMMQFGQFIVHDMGFGLDGNSPSCCSSLIGSSMGLNPHATSGTPSEMPDCAAISIPSEDPVYPPNITCMDFTRDAHSGDLQCPALAAGQPIEQITSVTAHLDLSVVYGNSEELATFLRTMEGGLFKIVETDGYEYPLHDPDPTINCFVHPPQDLCYLAGDDRLNQSPHLTVIHILFIREHNRLARALAAINPHWNDEKLFQEARRINIAEHQYISYYEWLTLFLGTENMLHTGLIKHFSGDEYVNDYDSSAVPTTFNEFSNAAFRFFHSQIEGHLNLLTESREIITTIALSDHFNNPNITQDNFDELARGMVHQNSQLSDSNFDEQVREFLFKDGNHFGQDLRSIDIQRGRDHGIGTYNDYREHCGIPRATQWDDYLDLIPANHVANLQLVYESFEDVELSVGAMLESIIDEETLAGPTVLCILNEQFMRTRVSDRFWFESGDSLVAFTRQQLREIRKSSFARILCDNSNNITTVQPQAFFVVNDTNPIVSCAQIPVMDLSFWQDS</sequence>
<reference evidence="12" key="2">
    <citation type="submission" date="2022-10" db="EMBL/GenBank/DDBJ databases">
        <authorList>
            <consortium name="ENA_rothamsted_submissions"/>
            <consortium name="culmorum"/>
            <person name="King R."/>
        </authorList>
    </citation>
    <scope>NUCLEOTIDE SEQUENCE</scope>
</reference>
<reference evidence="12" key="1">
    <citation type="submission" date="2022-01" db="EMBL/GenBank/DDBJ databases">
        <authorList>
            <person name="King R."/>
        </authorList>
    </citation>
    <scope>NUCLEOTIDE SEQUENCE</scope>
</reference>
<evidence type="ECO:0000256" key="2">
    <source>
        <dbReference type="ARBA" id="ARBA00022525"/>
    </source>
</evidence>
<keyword evidence="2" id="KW-0964">Secreted</keyword>
<dbReference type="FunFam" id="1.10.640.10:FF:000003">
    <property type="entry name" value="chorion peroxidase"/>
    <property type="match status" value="1"/>
</dbReference>
<dbReference type="GO" id="GO:0020037">
    <property type="term" value="F:heme binding"/>
    <property type="evidence" value="ECO:0007669"/>
    <property type="project" value="InterPro"/>
</dbReference>
<dbReference type="Proteomes" id="UP001153620">
    <property type="component" value="Chromosome 4"/>
</dbReference>
<dbReference type="Gene3D" id="1.10.640.10">
    <property type="entry name" value="Haem peroxidase domain superfamily, animal type"/>
    <property type="match status" value="1"/>
</dbReference>
<comment type="subcellular location">
    <subcellularLocation>
        <location evidence="1">Secreted</location>
    </subcellularLocation>
</comment>
<feature type="transmembrane region" description="Helical" evidence="11">
    <location>
        <begin position="21"/>
        <end position="41"/>
    </location>
</feature>
<dbReference type="GO" id="GO:0004601">
    <property type="term" value="F:peroxidase activity"/>
    <property type="evidence" value="ECO:0007669"/>
    <property type="project" value="UniProtKB-KW"/>
</dbReference>
<evidence type="ECO:0000313" key="13">
    <source>
        <dbReference type="Proteomes" id="UP001153620"/>
    </source>
</evidence>
<dbReference type="GO" id="GO:0022412">
    <property type="term" value="P:cellular process involved in reproduction in multicellular organism"/>
    <property type="evidence" value="ECO:0007669"/>
    <property type="project" value="UniProtKB-ARBA"/>
</dbReference>
<keyword evidence="13" id="KW-1185">Reference proteome</keyword>
<dbReference type="InterPro" id="IPR037120">
    <property type="entry name" value="Haem_peroxidase_sf_animal"/>
</dbReference>